<dbReference type="AlphaFoldDB" id="G8YBB0"/>
<organism evidence="1 2">
    <name type="scientific">Pichia sorbitophila (strain ATCC MYA-4447 / BCRC 22081 / CBS 7064 / NBRC 10061 / NRRL Y-12695)</name>
    <name type="common">Hybrid yeast</name>
    <dbReference type="NCBI Taxonomy" id="559304"/>
    <lineage>
        <taxon>Eukaryota</taxon>
        <taxon>Fungi</taxon>
        <taxon>Dikarya</taxon>
        <taxon>Ascomycota</taxon>
        <taxon>Saccharomycotina</taxon>
        <taxon>Pichiomycetes</taxon>
        <taxon>Debaryomycetaceae</taxon>
        <taxon>Millerozyma</taxon>
    </lineage>
</organism>
<keyword evidence="2" id="KW-1185">Reference proteome</keyword>
<proteinExistence type="predicted"/>
<evidence type="ECO:0000313" key="2">
    <source>
        <dbReference type="Proteomes" id="UP000005222"/>
    </source>
</evidence>
<sequence length="90" mass="10318">MSQSISPPARSRRTSPPLWKPFWPHDRTCFVCVPPRQRSVSSARSWGLNYTLSGVSLFLGPPNNTWYVTRILPEAPYAPRWACSSLWRSL</sequence>
<evidence type="ECO:0000313" key="1">
    <source>
        <dbReference type="EMBL" id="CCE82241.1"/>
    </source>
</evidence>
<dbReference type="EMBL" id="FO082050">
    <property type="protein sequence ID" value="CCE82241.1"/>
    <property type="molecule type" value="Genomic_DNA"/>
</dbReference>
<accession>G8YBB0</accession>
<dbReference type="HOGENOM" id="CLU_2441624_0_0_1"/>
<dbReference type="InParanoid" id="G8YBB0"/>
<protein>
    <submittedName>
        <fullName evidence="1">Piso0_001955 protein</fullName>
    </submittedName>
</protein>
<name>G8YBB0_PICSO</name>
<reference evidence="1 2" key="1">
    <citation type="journal article" date="2012" name="G3 (Bethesda)">
        <title>Pichia sorbitophila, an interspecies yeast hybrid reveals early steps of genome resolution following polyploidization.</title>
        <authorList>
            <person name="Leh Louis V."/>
            <person name="Despons L."/>
            <person name="Friedrich A."/>
            <person name="Martin T."/>
            <person name="Durrens P."/>
            <person name="Casaregola S."/>
            <person name="Neuveglise C."/>
            <person name="Fairhead C."/>
            <person name="Marck C."/>
            <person name="Cruz J.A."/>
            <person name="Straub M.L."/>
            <person name="Kugler V."/>
            <person name="Sacerdot C."/>
            <person name="Uzunov Z."/>
            <person name="Thierry A."/>
            <person name="Weiss S."/>
            <person name="Bleykasten C."/>
            <person name="De Montigny J."/>
            <person name="Jacques N."/>
            <person name="Jung P."/>
            <person name="Lemaire M."/>
            <person name="Mallet S."/>
            <person name="Morel G."/>
            <person name="Richard G.F."/>
            <person name="Sarkar A."/>
            <person name="Savel G."/>
            <person name="Schacherer J."/>
            <person name="Seret M.L."/>
            <person name="Talla E."/>
            <person name="Samson G."/>
            <person name="Jubin C."/>
            <person name="Poulain J."/>
            <person name="Vacherie B."/>
            <person name="Barbe V."/>
            <person name="Pelletier E."/>
            <person name="Sherman D.J."/>
            <person name="Westhof E."/>
            <person name="Weissenbach J."/>
            <person name="Baret P.V."/>
            <person name="Wincker P."/>
            <person name="Gaillardin C."/>
            <person name="Dujon B."/>
            <person name="Souciet J.L."/>
        </authorList>
    </citation>
    <scope>NUCLEOTIDE SEQUENCE [LARGE SCALE GENOMIC DNA]</scope>
    <source>
        <strain evidence="2">ATCC MYA-4447 / BCRC 22081 / CBS 7064 / NBRC 10061 / NRRL Y-12695</strain>
    </source>
</reference>
<gene>
    <name evidence="1" type="primary">Piso0_001955</name>
    <name evidence="1" type="ORF">GNLVRS01_PISO0J01549g</name>
</gene>
<dbReference type="Proteomes" id="UP000005222">
    <property type="component" value="Chromosome J"/>
</dbReference>